<protein>
    <submittedName>
        <fullName evidence="3">COG4626 Phage terminase-like protein, large subunit</fullName>
    </submittedName>
</protein>
<dbReference type="Pfam" id="PF03354">
    <property type="entry name" value="TerL_ATPase"/>
    <property type="match status" value="1"/>
</dbReference>
<sequence>MSKLSSWPPAILTPTSLEFGSRGADAVDFINTFVTLTKDSVAGVAGEPIRLRDWQEQLLDDILALDERGLFRHRTALVGKARKNGKSALMTGLGLWFLFNGDEGGEVYSCAAEKEQARITFGDARKIIEREPELAAMCNIYRDVIEVPSTGSIWRVLSAEAYSKEGLNASAVLFDEVHALQDRTMWDVMQLSMASRRQPMMLATTTCGVKSDSSGQDSTAYQLYQYGKRVASGEIDDPSFFCAWWEAPLDADHRLEETWILANPGYGDLNSKADFESMVKRTPEPEFRTKRCNQWVSSKNAWLPAGLWETLQADVEVSLDAEIVLGVDGSFNGDTTAIVGVTVPKSAEDKPHVFLVGAWEKQPTDSDDWRVDTLEVEETIKIFCQKYRNVKEIAFDPFRWQRSMEALMDFGLPVVEYPSTSARRMIPATQKVFDAVTEATLTHDGAPLLARHIDNCVLKIDNLGGRIVKESRASNRRIDAAVSFVIAFDRATSKLNTDIIPEFFF</sequence>
<proteinExistence type="predicted"/>
<dbReference type="PANTHER" id="PTHR41287:SF1">
    <property type="entry name" value="PROTEIN YMFN"/>
    <property type="match status" value="1"/>
</dbReference>
<dbReference type="InterPro" id="IPR005021">
    <property type="entry name" value="Terminase_largesu-like"/>
</dbReference>
<name>A0A6J7WPN0_9CAUD</name>
<dbReference type="InterPro" id="IPR027417">
    <property type="entry name" value="P-loop_NTPase"/>
</dbReference>
<dbReference type="InterPro" id="IPR046462">
    <property type="entry name" value="TerL_nuclease"/>
</dbReference>
<feature type="domain" description="Terminase large subunit-like endonuclease" evidence="2">
    <location>
        <begin position="234"/>
        <end position="345"/>
    </location>
</feature>
<feature type="domain" description="Terminase large subunit-like endonuclease" evidence="2">
    <location>
        <begin position="365"/>
        <end position="492"/>
    </location>
</feature>
<evidence type="ECO:0000259" key="2">
    <source>
        <dbReference type="Pfam" id="PF20441"/>
    </source>
</evidence>
<accession>A0A6J7WPN0</accession>
<gene>
    <name evidence="3" type="ORF">UFOVP219_49</name>
</gene>
<reference evidence="3" key="1">
    <citation type="submission" date="2020-05" db="EMBL/GenBank/DDBJ databases">
        <authorList>
            <person name="Chiriac C."/>
            <person name="Salcher M."/>
            <person name="Ghai R."/>
            <person name="Kavagutti S V."/>
        </authorList>
    </citation>
    <scope>NUCLEOTIDE SEQUENCE</scope>
</reference>
<dbReference type="Pfam" id="PF20441">
    <property type="entry name" value="TerL_nuclease"/>
    <property type="match status" value="2"/>
</dbReference>
<dbReference type="EMBL" id="LR798260">
    <property type="protein sequence ID" value="CAB5218662.1"/>
    <property type="molecule type" value="Genomic_DNA"/>
</dbReference>
<dbReference type="GO" id="GO:0004519">
    <property type="term" value="F:endonuclease activity"/>
    <property type="evidence" value="ECO:0007669"/>
    <property type="project" value="InterPro"/>
</dbReference>
<dbReference type="InterPro" id="IPR046461">
    <property type="entry name" value="TerL_ATPase"/>
</dbReference>
<evidence type="ECO:0000259" key="1">
    <source>
        <dbReference type="Pfam" id="PF03354"/>
    </source>
</evidence>
<evidence type="ECO:0000313" key="3">
    <source>
        <dbReference type="EMBL" id="CAB5218662.1"/>
    </source>
</evidence>
<dbReference type="Gene3D" id="3.40.50.300">
    <property type="entry name" value="P-loop containing nucleotide triphosphate hydrolases"/>
    <property type="match status" value="1"/>
</dbReference>
<dbReference type="PANTHER" id="PTHR41287">
    <property type="match status" value="1"/>
</dbReference>
<organism evidence="3">
    <name type="scientific">uncultured Caudovirales phage</name>
    <dbReference type="NCBI Taxonomy" id="2100421"/>
    <lineage>
        <taxon>Viruses</taxon>
        <taxon>Duplodnaviria</taxon>
        <taxon>Heunggongvirae</taxon>
        <taxon>Uroviricota</taxon>
        <taxon>Caudoviricetes</taxon>
        <taxon>Peduoviridae</taxon>
        <taxon>Maltschvirus</taxon>
        <taxon>Maltschvirus maltsch</taxon>
    </lineage>
</organism>
<feature type="domain" description="Terminase large subunit-like ATPase" evidence="1">
    <location>
        <begin position="72"/>
        <end position="221"/>
    </location>
</feature>